<organism evidence="3 4">
    <name type="scientific">Rubrivivax albus</name>
    <dbReference type="NCBI Taxonomy" id="2499835"/>
    <lineage>
        <taxon>Bacteria</taxon>
        <taxon>Pseudomonadati</taxon>
        <taxon>Pseudomonadota</taxon>
        <taxon>Betaproteobacteria</taxon>
        <taxon>Burkholderiales</taxon>
        <taxon>Sphaerotilaceae</taxon>
        <taxon>Rubrivivax</taxon>
    </lineage>
</organism>
<reference evidence="3 4" key="1">
    <citation type="submission" date="2019-01" db="EMBL/GenBank/DDBJ databases">
        <authorList>
            <person name="Chen W.-M."/>
        </authorList>
    </citation>
    <scope>NUCLEOTIDE SEQUENCE [LARGE SCALE GENOMIC DNA]</scope>
    <source>
        <strain evidence="3 4">ICH-3</strain>
    </source>
</reference>
<comment type="caution">
    <text evidence="3">The sequence shown here is derived from an EMBL/GenBank/DDBJ whole genome shotgun (WGS) entry which is preliminary data.</text>
</comment>
<dbReference type="Proteomes" id="UP000288178">
    <property type="component" value="Unassembled WGS sequence"/>
</dbReference>
<sequence>MRISRCIAFMLLFAPVAWGADPNVALIHDKDPQMNAAIAKARSTLDGFFKTKSRREPGADGYTVKVLFREGSNAEHMWVTPFRPNGGGGYQGLLKSSPSYIKGLQWGQQVTFERDQITDWGYTQGNTLVGYFTVCVLLARDSALKARIEANGQRYQCAA</sequence>
<dbReference type="InterPro" id="IPR018756">
    <property type="entry name" value="DUF2314"/>
</dbReference>
<keyword evidence="1" id="KW-0732">Signal</keyword>
<evidence type="ECO:0000313" key="4">
    <source>
        <dbReference type="Proteomes" id="UP000288178"/>
    </source>
</evidence>
<evidence type="ECO:0000313" key="3">
    <source>
        <dbReference type="EMBL" id="RVT47481.1"/>
    </source>
</evidence>
<feature type="signal peptide" evidence="1">
    <location>
        <begin position="1"/>
        <end position="19"/>
    </location>
</feature>
<dbReference type="AlphaFoldDB" id="A0A437JLC9"/>
<feature type="domain" description="DUF2314" evidence="2">
    <location>
        <begin position="31"/>
        <end position="139"/>
    </location>
</feature>
<name>A0A437JLC9_9BURK</name>
<evidence type="ECO:0000256" key="1">
    <source>
        <dbReference type="SAM" id="SignalP"/>
    </source>
</evidence>
<gene>
    <name evidence="3" type="ORF">ENE75_24050</name>
</gene>
<evidence type="ECO:0000259" key="2">
    <source>
        <dbReference type="Pfam" id="PF10077"/>
    </source>
</evidence>
<keyword evidence="4" id="KW-1185">Reference proteome</keyword>
<dbReference type="Pfam" id="PF10077">
    <property type="entry name" value="DUF2314"/>
    <property type="match status" value="1"/>
</dbReference>
<protein>
    <submittedName>
        <fullName evidence="3">DUF2314 domain-containing protein</fullName>
    </submittedName>
</protein>
<dbReference type="EMBL" id="SACT01000015">
    <property type="protein sequence ID" value="RVT47481.1"/>
    <property type="molecule type" value="Genomic_DNA"/>
</dbReference>
<accession>A0A437JLC9</accession>
<proteinExistence type="predicted"/>
<feature type="chain" id="PRO_5019353372" evidence="1">
    <location>
        <begin position="20"/>
        <end position="159"/>
    </location>
</feature>